<gene>
    <name evidence="2" type="ORF">FAES_0856</name>
</gene>
<dbReference type="PATRIC" id="fig|1166018.3.peg.2573"/>
<name>I0K414_9BACT</name>
<proteinExistence type="predicted"/>
<reference evidence="2 3" key="1">
    <citation type="journal article" date="2012" name="J. Bacteriol.">
        <title>Genome Sequence of Fibrella aestuarina BUZ 2T, a Filamentous Marine Bacterium.</title>
        <authorList>
            <person name="Filippini M."/>
            <person name="Qi W."/>
            <person name="Blom J."/>
            <person name="Goesmann A."/>
            <person name="Smits T.H."/>
            <person name="Bagheri H.C."/>
        </authorList>
    </citation>
    <scope>NUCLEOTIDE SEQUENCE [LARGE SCALE GENOMIC DNA]</scope>
    <source>
        <strain evidence="3">BUZ 2T</strain>
    </source>
</reference>
<dbReference type="InterPro" id="IPR036514">
    <property type="entry name" value="SGNH_hydro_sf"/>
</dbReference>
<protein>
    <submittedName>
        <fullName evidence="2">GDSL family lipase</fullName>
    </submittedName>
</protein>
<dbReference type="Gene3D" id="3.40.50.1110">
    <property type="entry name" value="SGNH hydrolase"/>
    <property type="match status" value="1"/>
</dbReference>
<dbReference type="KEGG" id="fae:FAES_0856"/>
<feature type="domain" description="SGNH hydrolase-type esterase" evidence="1">
    <location>
        <begin position="34"/>
        <end position="183"/>
    </location>
</feature>
<dbReference type="STRING" id="1166018.FAES_0856"/>
<evidence type="ECO:0000259" key="1">
    <source>
        <dbReference type="Pfam" id="PF13472"/>
    </source>
</evidence>
<evidence type="ECO:0000313" key="2">
    <source>
        <dbReference type="EMBL" id="CCG98867.1"/>
    </source>
</evidence>
<dbReference type="InterPro" id="IPR013830">
    <property type="entry name" value="SGNH_hydro"/>
</dbReference>
<dbReference type="OrthoDB" id="9790057at2"/>
<sequence>MLLFSEEINALEKKVKATPPGRTVFYGSSSIRLWANLERDFPQIDALNLGFGGSTLAACAWHFERLVVPAQPRALILYAGDNDLGEGRQPEEVCLFFRDLARQIEQHLPNVPVSFLSIKPSPARWQLVDSIRLANRFIADDISRRPQFQFIDATVAMLTPDGRPDHSLYEADGLHLSPAGYARWREQLIGYVK</sequence>
<dbReference type="RefSeq" id="WP_015329967.1">
    <property type="nucleotide sequence ID" value="NC_020054.1"/>
</dbReference>
<dbReference type="GO" id="GO:0016788">
    <property type="term" value="F:hydrolase activity, acting on ester bonds"/>
    <property type="evidence" value="ECO:0007669"/>
    <property type="project" value="UniProtKB-ARBA"/>
</dbReference>
<dbReference type="SUPFAM" id="SSF52266">
    <property type="entry name" value="SGNH hydrolase"/>
    <property type="match status" value="1"/>
</dbReference>
<dbReference type="Proteomes" id="UP000011058">
    <property type="component" value="Chromosome"/>
</dbReference>
<dbReference type="HOGENOM" id="CLU_051989_4_1_10"/>
<dbReference type="Pfam" id="PF13472">
    <property type="entry name" value="Lipase_GDSL_2"/>
    <property type="match status" value="1"/>
</dbReference>
<organism evidence="2 3">
    <name type="scientific">Fibrella aestuarina BUZ 2</name>
    <dbReference type="NCBI Taxonomy" id="1166018"/>
    <lineage>
        <taxon>Bacteria</taxon>
        <taxon>Pseudomonadati</taxon>
        <taxon>Bacteroidota</taxon>
        <taxon>Cytophagia</taxon>
        <taxon>Cytophagales</taxon>
        <taxon>Spirosomataceae</taxon>
        <taxon>Fibrella</taxon>
    </lineage>
</organism>
<dbReference type="EMBL" id="HE796683">
    <property type="protein sequence ID" value="CCG98867.1"/>
    <property type="molecule type" value="Genomic_DNA"/>
</dbReference>
<keyword evidence="3" id="KW-1185">Reference proteome</keyword>
<dbReference type="eggNOG" id="COG2755">
    <property type="taxonomic scope" value="Bacteria"/>
</dbReference>
<evidence type="ECO:0000313" key="3">
    <source>
        <dbReference type="Proteomes" id="UP000011058"/>
    </source>
</evidence>
<accession>I0K414</accession>
<dbReference type="AlphaFoldDB" id="I0K414"/>